<feature type="compositionally biased region" description="Low complexity" evidence="1">
    <location>
        <begin position="125"/>
        <end position="150"/>
    </location>
</feature>
<dbReference type="InParanoid" id="A0A0C3CN71"/>
<accession>A0A0C3CN71</accession>
<evidence type="ECO:0000256" key="3">
    <source>
        <dbReference type="SAM" id="SignalP"/>
    </source>
</evidence>
<feature type="region of interest" description="Disordered" evidence="1">
    <location>
        <begin position="54"/>
        <end position="156"/>
    </location>
</feature>
<gene>
    <name evidence="4" type="ORF">PILCRDRAFT_164302</name>
</gene>
<organism evidence="4 5">
    <name type="scientific">Piloderma croceum (strain F 1598)</name>
    <dbReference type="NCBI Taxonomy" id="765440"/>
    <lineage>
        <taxon>Eukaryota</taxon>
        <taxon>Fungi</taxon>
        <taxon>Dikarya</taxon>
        <taxon>Basidiomycota</taxon>
        <taxon>Agaricomycotina</taxon>
        <taxon>Agaricomycetes</taxon>
        <taxon>Agaricomycetidae</taxon>
        <taxon>Atheliales</taxon>
        <taxon>Atheliaceae</taxon>
        <taxon>Piloderma</taxon>
    </lineage>
</organism>
<feature type="chain" id="PRO_5002162883" description="Mid2 domain-containing protein" evidence="3">
    <location>
        <begin position="33"/>
        <end position="399"/>
    </location>
</feature>
<feature type="compositionally biased region" description="Polar residues" evidence="1">
    <location>
        <begin position="64"/>
        <end position="74"/>
    </location>
</feature>
<keyword evidence="3" id="KW-0732">Signal</keyword>
<evidence type="ECO:0000313" key="5">
    <source>
        <dbReference type="Proteomes" id="UP000054166"/>
    </source>
</evidence>
<dbReference type="AlphaFoldDB" id="A0A0C3CN71"/>
<name>A0A0C3CN71_PILCF</name>
<sequence length="399" mass="42107">MRHSLPGSAIPKNAILILLLLSLLSFPMVASASSNPQRFASWIQNRFVGRDLQQPGPEVARRAPSTSHPATSTITPSANPPSSVSSSHSPISTSTLISTPAPAPTPTPTPTPTTHSSSAPPPHTTPTSSPPVASSTTPSVVFTTSTSTHSPVPPTTIQPSTSSTFVIILSIFVGLTHFLYSPTTLSTPSAVTTFSISSPLTFPTTFAQIPQTSTSAISATNASTSVSPKGFFANKGAVAGIFTVVGLVVAALLVTLFIYVLKRRRTTDDDDDALFEKIPGPTSYDGSTGHRGLGSLSIYPPVTNAYPDDGYAHTTNVHDGDYNYEPEQYGMHYPPRTTQQHQEAYAASRRRSISPPSHPYASPFNSPTSDEAPVVNARASSIAYGIPHDSQDSFYGARD</sequence>
<dbReference type="STRING" id="765440.A0A0C3CN71"/>
<dbReference type="HOGENOM" id="CLU_690999_0_0_1"/>
<keyword evidence="2" id="KW-0472">Membrane</keyword>
<dbReference type="OrthoDB" id="3258719at2759"/>
<reference evidence="4 5" key="1">
    <citation type="submission" date="2014-04" db="EMBL/GenBank/DDBJ databases">
        <authorList>
            <consortium name="DOE Joint Genome Institute"/>
            <person name="Kuo A."/>
            <person name="Tarkka M."/>
            <person name="Buscot F."/>
            <person name="Kohler A."/>
            <person name="Nagy L.G."/>
            <person name="Floudas D."/>
            <person name="Copeland A."/>
            <person name="Barry K.W."/>
            <person name="Cichocki N."/>
            <person name="Veneault-Fourrey C."/>
            <person name="LaButti K."/>
            <person name="Lindquist E.A."/>
            <person name="Lipzen A."/>
            <person name="Lundell T."/>
            <person name="Morin E."/>
            <person name="Murat C."/>
            <person name="Sun H."/>
            <person name="Tunlid A."/>
            <person name="Henrissat B."/>
            <person name="Grigoriev I.V."/>
            <person name="Hibbett D.S."/>
            <person name="Martin F."/>
            <person name="Nordberg H.P."/>
            <person name="Cantor M.N."/>
            <person name="Hua S.X."/>
        </authorList>
    </citation>
    <scope>NUCLEOTIDE SEQUENCE [LARGE SCALE GENOMIC DNA]</scope>
    <source>
        <strain evidence="4 5">F 1598</strain>
    </source>
</reference>
<reference evidence="5" key="2">
    <citation type="submission" date="2015-01" db="EMBL/GenBank/DDBJ databases">
        <title>Evolutionary Origins and Diversification of the Mycorrhizal Mutualists.</title>
        <authorList>
            <consortium name="DOE Joint Genome Institute"/>
            <consortium name="Mycorrhizal Genomics Consortium"/>
            <person name="Kohler A."/>
            <person name="Kuo A."/>
            <person name="Nagy L.G."/>
            <person name="Floudas D."/>
            <person name="Copeland A."/>
            <person name="Barry K.W."/>
            <person name="Cichocki N."/>
            <person name="Veneault-Fourrey C."/>
            <person name="LaButti K."/>
            <person name="Lindquist E.A."/>
            <person name="Lipzen A."/>
            <person name="Lundell T."/>
            <person name="Morin E."/>
            <person name="Murat C."/>
            <person name="Riley R."/>
            <person name="Ohm R."/>
            <person name="Sun H."/>
            <person name="Tunlid A."/>
            <person name="Henrissat B."/>
            <person name="Grigoriev I.V."/>
            <person name="Hibbett D.S."/>
            <person name="Martin F."/>
        </authorList>
    </citation>
    <scope>NUCLEOTIDE SEQUENCE [LARGE SCALE GENOMIC DNA]</scope>
    <source>
        <strain evidence="5">F 1598</strain>
    </source>
</reference>
<proteinExistence type="predicted"/>
<feature type="region of interest" description="Disordered" evidence="1">
    <location>
        <begin position="343"/>
        <end position="372"/>
    </location>
</feature>
<protein>
    <recommendedName>
        <fullName evidence="6">Mid2 domain-containing protein</fullName>
    </recommendedName>
</protein>
<dbReference type="Proteomes" id="UP000054166">
    <property type="component" value="Unassembled WGS sequence"/>
</dbReference>
<dbReference type="EMBL" id="KN832972">
    <property type="protein sequence ID" value="KIM91102.1"/>
    <property type="molecule type" value="Genomic_DNA"/>
</dbReference>
<evidence type="ECO:0000256" key="2">
    <source>
        <dbReference type="SAM" id="Phobius"/>
    </source>
</evidence>
<feature type="compositionally biased region" description="Pro residues" evidence="1">
    <location>
        <begin position="101"/>
        <end position="111"/>
    </location>
</feature>
<feature type="compositionally biased region" description="Low complexity" evidence="1">
    <location>
        <begin position="75"/>
        <end position="100"/>
    </location>
</feature>
<keyword evidence="2" id="KW-1133">Transmembrane helix</keyword>
<evidence type="ECO:0008006" key="6">
    <source>
        <dbReference type="Google" id="ProtNLM"/>
    </source>
</evidence>
<keyword evidence="2" id="KW-0812">Transmembrane</keyword>
<evidence type="ECO:0000313" key="4">
    <source>
        <dbReference type="EMBL" id="KIM91102.1"/>
    </source>
</evidence>
<evidence type="ECO:0000256" key="1">
    <source>
        <dbReference type="SAM" id="MobiDB-lite"/>
    </source>
</evidence>
<feature type="signal peptide" evidence="3">
    <location>
        <begin position="1"/>
        <end position="32"/>
    </location>
</feature>
<keyword evidence="5" id="KW-1185">Reference proteome</keyword>
<feature type="transmembrane region" description="Helical" evidence="2">
    <location>
        <begin position="237"/>
        <end position="261"/>
    </location>
</feature>